<dbReference type="EMBL" id="JBGNUJ010000003">
    <property type="protein sequence ID" value="KAL3961814.1"/>
    <property type="molecule type" value="Genomic_DNA"/>
</dbReference>
<comment type="caution">
    <text evidence="1">The sequence shown here is derived from an EMBL/GenBank/DDBJ whole genome shotgun (WGS) entry which is preliminary data.</text>
</comment>
<evidence type="ECO:0000313" key="1">
    <source>
        <dbReference type="EMBL" id="KAL3961814.1"/>
    </source>
</evidence>
<reference evidence="1" key="1">
    <citation type="submission" date="2024-12" db="EMBL/GenBank/DDBJ databases">
        <title>Comparative genomics and development of molecular markers within Purpureocillium lilacinum and among Purpureocillium species.</title>
        <authorList>
            <person name="Yeh Z.-Y."/>
            <person name="Ni N.-T."/>
            <person name="Lo P.-H."/>
            <person name="Mushyakhwo K."/>
            <person name="Lin C.-F."/>
            <person name="Nai Y.-S."/>
        </authorList>
    </citation>
    <scope>NUCLEOTIDE SEQUENCE</scope>
    <source>
        <strain evidence="1">NCHU-NPUST-175</strain>
    </source>
</reference>
<gene>
    <name evidence="1" type="ORF">ACCO45_003337</name>
</gene>
<evidence type="ECO:0000313" key="2">
    <source>
        <dbReference type="Proteomes" id="UP001638806"/>
    </source>
</evidence>
<sequence>MLAHETGIGSDRNLLDSIFTTDCTRFEATSPKQDRGRHGIARHDLITAAPHFLRSIPLSSAVPMPDSIASIRRTSSRLAPMSTRGSDAPSYREAKECTARCCLDS</sequence>
<name>A0ACC4E231_PURLI</name>
<protein>
    <submittedName>
        <fullName evidence="1">Uncharacterized protein</fullName>
    </submittedName>
</protein>
<dbReference type="Proteomes" id="UP001638806">
    <property type="component" value="Unassembled WGS sequence"/>
</dbReference>
<keyword evidence="2" id="KW-1185">Reference proteome</keyword>
<proteinExistence type="predicted"/>
<accession>A0ACC4E231</accession>
<organism evidence="1 2">
    <name type="scientific">Purpureocillium lilacinum</name>
    <name type="common">Paecilomyces lilacinus</name>
    <dbReference type="NCBI Taxonomy" id="33203"/>
    <lineage>
        <taxon>Eukaryota</taxon>
        <taxon>Fungi</taxon>
        <taxon>Dikarya</taxon>
        <taxon>Ascomycota</taxon>
        <taxon>Pezizomycotina</taxon>
        <taxon>Sordariomycetes</taxon>
        <taxon>Hypocreomycetidae</taxon>
        <taxon>Hypocreales</taxon>
        <taxon>Ophiocordycipitaceae</taxon>
        <taxon>Purpureocillium</taxon>
    </lineage>
</organism>